<dbReference type="Proteomes" id="UP001385951">
    <property type="component" value="Unassembled WGS sequence"/>
</dbReference>
<keyword evidence="2" id="KW-1185">Reference proteome</keyword>
<gene>
    <name evidence="1" type="ORF">QCA50_007150</name>
</gene>
<organism evidence="1 2">
    <name type="scientific">Cerrena zonata</name>
    <dbReference type="NCBI Taxonomy" id="2478898"/>
    <lineage>
        <taxon>Eukaryota</taxon>
        <taxon>Fungi</taxon>
        <taxon>Dikarya</taxon>
        <taxon>Basidiomycota</taxon>
        <taxon>Agaricomycotina</taxon>
        <taxon>Agaricomycetes</taxon>
        <taxon>Polyporales</taxon>
        <taxon>Cerrenaceae</taxon>
        <taxon>Cerrena</taxon>
    </lineage>
</organism>
<dbReference type="EMBL" id="JASBNA010000008">
    <property type="protein sequence ID" value="KAK7689359.1"/>
    <property type="molecule type" value="Genomic_DNA"/>
</dbReference>
<accession>A0AAW0GDE2</accession>
<evidence type="ECO:0000313" key="1">
    <source>
        <dbReference type="EMBL" id="KAK7689359.1"/>
    </source>
</evidence>
<sequence length="111" mass="12265">MVVALRHDLLAQALQPNIVLIISTVVTESSLASGSASTSALPLTCQRNFSEKEFFHMSSYVQYALSLRYLPNTISFALNCEKSASINFPIRKVNHDLELNFVTEVSACRQG</sequence>
<evidence type="ECO:0000313" key="2">
    <source>
        <dbReference type="Proteomes" id="UP001385951"/>
    </source>
</evidence>
<reference evidence="1 2" key="1">
    <citation type="submission" date="2022-09" db="EMBL/GenBank/DDBJ databases">
        <authorList>
            <person name="Palmer J.M."/>
        </authorList>
    </citation>
    <scope>NUCLEOTIDE SEQUENCE [LARGE SCALE GENOMIC DNA]</scope>
    <source>
        <strain evidence="1 2">DSM 7382</strain>
    </source>
</reference>
<proteinExistence type="predicted"/>
<name>A0AAW0GDE2_9APHY</name>
<protein>
    <submittedName>
        <fullName evidence="1">Uncharacterized protein</fullName>
    </submittedName>
</protein>
<dbReference type="AlphaFoldDB" id="A0AAW0GDE2"/>
<comment type="caution">
    <text evidence="1">The sequence shown here is derived from an EMBL/GenBank/DDBJ whole genome shotgun (WGS) entry which is preliminary data.</text>
</comment>